<feature type="domain" description="Phospholipase C/D" evidence="1">
    <location>
        <begin position="7"/>
        <end position="147"/>
    </location>
</feature>
<dbReference type="InterPro" id="IPR029002">
    <property type="entry name" value="PLPC/GPLD1"/>
</dbReference>
<gene>
    <name evidence="2" type="ORF">PSDVSF_35470</name>
</gene>
<evidence type="ECO:0000259" key="1">
    <source>
        <dbReference type="Pfam" id="PF00882"/>
    </source>
</evidence>
<reference evidence="2" key="1">
    <citation type="journal article" date="2022" name="Arch. Microbiol.">
        <title>Pseudodesulfovibrio sediminis sp. nov., a mesophilic and neutrophilic sulfate-reducing bacterium isolated from sediment of a brackish lake.</title>
        <authorList>
            <person name="Takahashi A."/>
            <person name="Kojima H."/>
            <person name="Watanabe M."/>
            <person name="Fukui M."/>
        </authorList>
    </citation>
    <scope>NUCLEOTIDE SEQUENCE</scope>
    <source>
        <strain evidence="2">SF6</strain>
    </source>
</reference>
<evidence type="ECO:0000313" key="2">
    <source>
        <dbReference type="EMBL" id="BCS90305.1"/>
    </source>
</evidence>
<dbReference type="Pfam" id="PF00882">
    <property type="entry name" value="Zn_dep_PLPC"/>
    <property type="match status" value="1"/>
</dbReference>
<accession>A0ABM7PB92</accession>
<proteinExistence type="predicted"/>
<organism evidence="2 3">
    <name type="scientific">Pseudodesulfovibrio sediminis</name>
    <dbReference type="NCBI Taxonomy" id="2810563"/>
    <lineage>
        <taxon>Bacteria</taxon>
        <taxon>Pseudomonadati</taxon>
        <taxon>Thermodesulfobacteriota</taxon>
        <taxon>Desulfovibrionia</taxon>
        <taxon>Desulfovibrionales</taxon>
        <taxon>Desulfovibrionaceae</taxon>
    </lineage>
</organism>
<sequence>MPKDLIHFKITEMTAAKLADTPYADHLTAHQSGLLLGAVFHDGLFYGRSGPGRSLERLAHQLHGSNGQDTFTLIRLQTEHIAQLAEPGLAISLLVGMVTHIFADVVMHPMVWYLSGNYYADDAAQKSRVRQRHRALESLMDMIMCPEMLGRPTYRVRRLMHSLKPTLFAALPVKGIADMAALSATETRAGLQNAFGWYGRLQTLYSTAWLARSLFTLIPLLPSAVVELVTLFYAPQLLRQAGYFDQPFTYTHPMTGKAQTATLAGMMEEAASRASELCRTLQPALFDNAPLHLPDPGPSLDTAIPGVATHRMSHYADPPFPSLP</sequence>
<dbReference type="RefSeq" id="WP_229592314.1">
    <property type="nucleotide sequence ID" value="NZ_AP024485.1"/>
</dbReference>
<name>A0ABM7PB92_9BACT</name>
<protein>
    <recommendedName>
        <fullName evidence="1">Phospholipase C/D domain-containing protein</fullName>
    </recommendedName>
</protein>
<evidence type="ECO:0000313" key="3">
    <source>
        <dbReference type="Proteomes" id="UP001053296"/>
    </source>
</evidence>
<keyword evidence="3" id="KW-1185">Reference proteome</keyword>
<dbReference type="Proteomes" id="UP001053296">
    <property type="component" value="Chromosome"/>
</dbReference>
<dbReference type="EMBL" id="AP024485">
    <property type="protein sequence ID" value="BCS90305.1"/>
    <property type="molecule type" value="Genomic_DNA"/>
</dbReference>